<dbReference type="AlphaFoldDB" id="A0AAW1PVC8"/>
<evidence type="ECO:0000313" key="2">
    <source>
        <dbReference type="EMBL" id="KAK9812330.1"/>
    </source>
</evidence>
<evidence type="ECO:0000259" key="1">
    <source>
        <dbReference type="Pfam" id="PF07969"/>
    </source>
</evidence>
<dbReference type="EMBL" id="JALJOQ010000007">
    <property type="protein sequence ID" value="KAK9812330.1"/>
    <property type="molecule type" value="Genomic_DNA"/>
</dbReference>
<gene>
    <name evidence="2" type="ORF">WJX73_002814</name>
</gene>
<keyword evidence="3" id="KW-1185">Reference proteome</keyword>
<dbReference type="SUPFAM" id="SSF51338">
    <property type="entry name" value="Composite domain of metallo-dependent hydrolases"/>
    <property type="match status" value="1"/>
</dbReference>
<dbReference type="Proteomes" id="UP001465755">
    <property type="component" value="Unassembled WGS sequence"/>
</dbReference>
<reference evidence="2 3" key="1">
    <citation type="journal article" date="2024" name="Nat. Commun.">
        <title>Phylogenomics reveals the evolutionary origins of lichenization in chlorophyte algae.</title>
        <authorList>
            <person name="Puginier C."/>
            <person name="Libourel C."/>
            <person name="Otte J."/>
            <person name="Skaloud P."/>
            <person name="Haon M."/>
            <person name="Grisel S."/>
            <person name="Petersen M."/>
            <person name="Berrin J.G."/>
            <person name="Delaux P.M."/>
            <person name="Dal Grande F."/>
            <person name="Keller J."/>
        </authorList>
    </citation>
    <scope>NUCLEOTIDE SEQUENCE [LARGE SCALE GENOMIC DNA]</scope>
    <source>
        <strain evidence="2 3">SAG 2036</strain>
    </source>
</reference>
<feature type="domain" description="Amidohydrolase 3" evidence="1">
    <location>
        <begin position="77"/>
        <end position="489"/>
    </location>
</feature>
<sequence>MIKQGLPGYMRTRVAETGAILLCLYVQLFWGDCLCGSTVVKQQAECEVGGVPAGEALIVFNGTIWTGDPEEPYADALAGLFDAHVHLLEGGQLLGQLDLTDVHSKHDFVSAIAAACEAADDGSWVLGGRWDESNWGGELPAASWIEPACRGKKVYLDRLDGHMAFVSTAAGSLAGIHKGTADPEGGRIWRDSQGAFTGLLADAAMRLVNQHVPRADLAAKHRALQTAAQHLLTQGVTMAHDMGPFPPDEDRAWMNLEQVYLPAAAREELPVRVLAHVPLSSCNDASTRGLATVDIGVLSQQIREASAACLQVSVHAIGDAANDLVLQAYEEALTAGQSELGLTVIANPHHILTDKVTVLERIGKDRAGPGRTYAFKSLLEAGADLAFGSDWPVAPASPLLGVYAAIHRRRPDEPFGSGFHLGESLTAEEALLASTREAAKASGLLDSLGTLTPGKWADMVVLSHSPVMMQSDAAIPEVLQTYLAGQCVHGC</sequence>
<dbReference type="Gene3D" id="3.20.20.140">
    <property type="entry name" value="Metal-dependent hydrolases"/>
    <property type="match status" value="1"/>
</dbReference>
<dbReference type="InterPro" id="IPR032466">
    <property type="entry name" value="Metal_Hydrolase"/>
</dbReference>
<dbReference type="InterPro" id="IPR013108">
    <property type="entry name" value="Amidohydro_3"/>
</dbReference>
<proteinExistence type="predicted"/>
<evidence type="ECO:0000313" key="3">
    <source>
        <dbReference type="Proteomes" id="UP001465755"/>
    </source>
</evidence>
<dbReference type="PANTHER" id="PTHR22642:SF2">
    <property type="entry name" value="PROTEIN LONG AFTER FAR-RED 3"/>
    <property type="match status" value="1"/>
</dbReference>
<organism evidence="2 3">
    <name type="scientific">Symbiochloris irregularis</name>
    <dbReference type="NCBI Taxonomy" id="706552"/>
    <lineage>
        <taxon>Eukaryota</taxon>
        <taxon>Viridiplantae</taxon>
        <taxon>Chlorophyta</taxon>
        <taxon>core chlorophytes</taxon>
        <taxon>Trebouxiophyceae</taxon>
        <taxon>Trebouxiales</taxon>
        <taxon>Trebouxiaceae</taxon>
        <taxon>Symbiochloris</taxon>
    </lineage>
</organism>
<accession>A0AAW1PVC8</accession>
<dbReference type="Gene3D" id="3.10.310.70">
    <property type="match status" value="1"/>
</dbReference>
<protein>
    <recommendedName>
        <fullName evidence="1">Amidohydrolase 3 domain-containing protein</fullName>
    </recommendedName>
</protein>
<dbReference type="PANTHER" id="PTHR22642">
    <property type="entry name" value="IMIDAZOLONEPROPIONASE"/>
    <property type="match status" value="1"/>
</dbReference>
<dbReference type="SUPFAM" id="SSF51556">
    <property type="entry name" value="Metallo-dependent hydrolases"/>
    <property type="match status" value="1"/>
</dbReference>
<dbReference type="InterPro" id="IPR011059">
    <property type="entry name" value="Metal-dep_hydrolase_composite"/>
</dbReference>
<comment type="caution">
    <text evidence="2">The sequence shown here is derived from an EMBL/GenBank/DDBJ whole genome shotgun (WGS) entry which is preliminary data.</text>
</comment>
<dbReference type="Pfam" id="PF07969">
    <property type="entry name" value="Amidohydro_3"/>
    <property type="match status" value="1"/>
</dbReference>
<name>A0AAW1PVC8_9CHLO</name>
<dbReference type="GO" id="GO:0016810">
    <property type="term" value="F:hydrolase activity, acting on carbon-nitrogen (but not peptide) bonds"/>
    <property type="evidence" value="ECO:0007669"/>
    <property type="project" value="InterPro"/>
</dbReference>